<dbReference type="InterPro" id="IPR036749">
    <property type="entry name" value="Expansin_CBD_sf"/>
</dbReference>
<comment type="function">
    <text evidence="8">Causes loosening and extension of plant cell walls by disrupting non-covalent bonding between cellulose microfibrils and matrix glucans. No enzymatic activity has been found.</text>
</comment>
<comment type="subcellular location">
    <subcellularLocation>
        <location evidence="8">Secreted</location>
        <location evidence="8">Cell wall</location>
    </subcellularLocation>
    <subcellularLocation>
        <location evidence="8">Membrane</location>
        <topology evidence="8">Peripheral membrane protein</topology>
    </subcellularLocation>
</comment>
<dbReference type="InterPro" id="IPR007117">
    <property type="entry name" value="Expansin_CBD"/>
</dbReference>
<evidence type="ECO:0000256" key="1">
    <source>
        <dbReference type="ARBA" id="ARBA00005392"/>
    </source>
</evidence>
<dbReference type="InterPro" id="IPR007112">
    <property type="entry name" value="Expansin/allergen_DPBB_dom"/>
</dbReference>
<dbReference type="Gene3D" id="2.60.40.760">
    <property type="entry name" value="Expansin, cellulose-binding-like domain"/>
    <property type="match status" value="1"/>
</dbReference>
<keyword evidence="2 8" id="KW-0134">Cell wall</keyword>
<dbReference type="PROSITE" id="PS51257">
    <property type="entry name" value="PROKAR_LIPOPROTEIN"/>
    <property type="match status" value="1"/>
</dbReference>
<dbReference type="PROSITE" id="PS50842">
    <property type="entry name" value="EXPANSIN_EG45"/>
    <property type="match status" value="1"/>
</dbReference>
<reference evidence="12" key="1">
    <citation type="submission" date="2024-06" db="EMBL/GenBank/DDBJ databases">
        <authorList>
            <person name="Ryan C."/>
        </authorList>
    </citation>
    <scope>NUCLEOTIDE SEQUENCE [LARGE SCALE GENOMIC DNA]</scope>
</reference>
<evidence type="ECO:0000256" key="4">
    <source>
        <dbReference type="ARBA" id="ARBA00022729"/>
    </source>
</evidence>
<evidence type="ECO:0000256" key="7">
    <source>
        <dbReference type="ARBA" id="ARBA00023316"/>
    </source>
</evidence>
<gene>
    <name evidence="11" type="ORF">URODEC1_LOCUS23183</name>
</gene>
<keyword evidence="7 8" id="KW-0961">Cell wall biogenesis/degradation</keyword>
<dbReference type="PROSITE" id="PS50843">
    <property type="entry name" value="EXPANSIN_CBD"/>
    <property type="match status" value="1"/>
</dbReference>
<evidence type="ECO:0000259" key="9">
    <source>
        <dbReference type="PROSITE" id="PS50842"/>
    </source>
</evidence>
<evidence type="ECO:0000313" key="12">
    <source>
        <dbReference type="Proteomes" id="UP001497457"/>
    </source>
</evidence>
<feature type="signal peptide" evidence="8">
    <location>
        <begin position="1"/>
        <end position="21"/>
    </location>
</feature>
<dbReference type="InterPro" id="IPR002963">
    <property type="entry name" value="Expansin"/>
</dbReference>
<name>A0ABC8XJM9_9POAL</name>
<dbReference type="EMBL" id="OZ075124">
    <property type="protein sequence ID" value="CAL4925143.1"/>
    <property type="molecule type" value="Genomic_DNA"/>
</dbReference>
<dbReference type="GO" id="GO:0016020">
    <property type="term" value="C:membrane"/>
    <property type="evidence" value="ECO:0007669"/>
    <property type="project" value="UniProtKB-SubCell"/>
</dbReference>
<dbReference type="PRINTS" id="PR01225">
    <property type="entry name" value="EXPANSNFAMLY"/>
</dbReference>
<dbReference type="Pfam" id="PF01357">
    <property type="entry name" value="Expansin_C"/>
    <property type="match status" value="1"/>
</dbReference>
<dbReference type="Gene3D" id="2.40.40.10">
    <property type="entry name" value="RlpA-like domain"/>
    <property type="match status" value="1"/>
</dbReference>
<keyword evidence="6" id="KW-0325">Glycoprotein</keyword>
<dbReference type="InterPro" id="IPR036908">
    <property type="entry name" value="RlpA-like_sf"/>
</dbReference>
<reference evidence="11 12" key="2">
    <citation type="submission" date="2024-10" db="EMBL/GenBank/DDBJ databases">
        <authorList>
            <person name="Ryan C."/>
        </authorList>
    </citation>
    <scope>NUCLEOTIDE SEQUENCE [LARGE SCALE GENOMIC DNA]</scope>
</reference>
<evidence type="ECO:0000256" key="6">
    <source>
        <dbReference type="ARBA" id="ARBA00023180"/>
    </source>
</evidence>
<dbReference type="AlphaFoldDB" id="A0ABC8XJM9"/>
<keyword evidence="3 8" id="KW-0964">Secreted</keyword>
<dbReference type="PRINTS" id="PR01226">
    <property type="entry name" value="EXPANSIN"/>
</dbReference>
<keyword evidence="12" id="KW-1185">Reference proteome</keyword>
<dbReference type="CDD" id="cd22274">
    <property type="entry name" value="DPBB_EXPA_N"/>
    <property type="match status" value="1"/>
</dbReference>
<evidence type="ECO:0000256" key="8">
    <source>
        <dbReference type="RuleBase" id="RU365023"/>
    </source>
</evidence>
<dbReference type="SMART" id="SM00837">
    <property type="entry name" value="DPBB_1"/>
    <property type="match status" value="1"/>
</dbReference>
<feature type="domain" description="Expansin-like EG45" evidence="9">
    <location>
        <begin position="41"/>
        <end position="156"/>
    </location>
</feature>
<evidence type="ECO:0000259" key="10">
    <source>
        <dbReference type="PROSITE" id="PS50843"/>
    </source>
</evidence>
<dbReference type="Proteomes" id="UP001497457">
    <property type="component" value="Chromosome 14rd"/>
</dbReference>
<keyword evidence="5" id="KW-0472">Membrane</keyword>
<proteinExistence type="inferred from homology"/>
<comment type="similarity">
    <text evidence="1 8">Belongs to the expansin family. Expansin A subfamily.</text>
</comment>
<dbReference type="InterPro" id="IPR007118">
    <property type="entry name" value="Expan_Lol_pI"/>
</dbReference>
<sequence length="251" mass="26622">MAKSSLIFCTALAACLALAAADWSQGTATFYGGPDGSDTMGGACGYGNLYDAGYGINNAALSQTLFNDGASCGQCYVIICDGSRPGGQYCKPGGTAITVSATNLCPANYALPNGGWCGPGRPHFDMSQPAWENIGVYQAGVIPVLYQQVKCWRNGGVRFSFAGFNYFVLVNIQNLGGSGSVGAAWVKGDKTGWIQMSRNWGANWQALSDLVGQGLSFAVLSTGGQYIQFLNVVPAWWQFGMAFKTYQNFDY</sequence>
<dbReference type="Pfam" id="PF03330">
    <property type="entry name" value="DPBB_1"/>
    <property type="match status" value="1"/>
</dbReference>
<evidence type="ECO:0000256" key="3">
    <source>
        <dbReference type="ARBA" id="ARBA00022525"/>
    </source>
</evidence>
<dbReference type="SUPFAM" id="SSF49590">
    <property type="entry name" value="PHL pollen allergen"/>
    <property type="match status" value="1"/>
</dbReference>
<dbReference type="SUPFAM" id="SSF50685">
    <property type="entry name" value="Barwin-like endoglucanases"/>
    <property type="match status" value="1"/>
</dbReference>
<dbReference type="PANTHER" id="PTHR31867">
    <property type="entry name" value="EXPANSIN-A15"/>
    <property type="match status" value="1"/>
</dbReference>
<protein>
    <recommendedName>
        <fullName evidence="8">Expansin</fullName>
    </recommendedName>
</protein>
<organism evidence="11 12">
    <name type="scientific">Urochloa decumbens</name>
    <dbReference type="NCBI Taxonomy" id="240449"/>
    <lineage>
        <taxon>Eukaryota</taxon>
        <taxon>Viridiplantae</taxon>
        <taxon>Streptophyta</taxon>
        <taxon>Embryophyta</taxon>
        <taxon>Tracheophyta</taxon>
        <taxon>Spermatophyta</taxon>
        <taxon>Magnoliopsida</taxon>
        <taxon>Liliopsida</taxon>
        <taxon>Poales</taxon>
        <taxon>Poaceae</taxon>
        <taxon>PACMAD clade</taxon>
        <taxon>Panicoideae</taxon>
        <taxon>Panicodae</taxon>
        <taxon>Paniceae</taxon>
        <taxon>Melinidinae</taxon>
        <taxon>Urochloa</taxon>
    </lineage>
</organism>
<feature type="chain" id="PRO_5044525118" description="Expansin" evidence="8">
    <location>
        <begin position="22"/>
        <end position="251"/>
    </location>
</feature>
<dbReference type="GO" id="GO:0071555">
    <property type="term" value="P:cell wall organization"/>
    <property type="evidence" value="ECO:0007669"/>
    <property type="project" value="UniProtKB-KW"/>
</dbReference>
<keyword evidence="4 8" id="KW-0732">Signal</keyword>
<evidence type="ECO:0000256" key="2">
    <source>
        <dbReference type="ARBA" id="ARBA00022512"/>
    </source>
</evidence>
<feature type="domain" description="Expansin-like CBD" evidence="10">
    <location>
        <begin position="166"/>
        <end position="245"/>
    </location>
</feature>
<dbReference type="InterPro" id="IPR009009">
    <property type="entry name" value="RlpA-like_DPBB"/>
</dbReference>
<accession>A0ABC8XJM9</accession>
<evidence type="ECO:0000256" key="5">
    <source>
        <dbReference type="ARBA" id="ARBA00023136"/>
    </source>
</evidence>
<evidence type="ECO:0000313" key="11">
    <source>
        <dbReference type="EMBL" id="CAL4925143.1"/>
    </source>
</evidence>